<protein>
    <submittedName>
        <fullName evidence="2">GNAT family N-acetyltransferase</fullName>
    </submittedName>
</protein>
<organism evidence="2 3">
    <name type="scientific">Rhodococcus rhodnii</name>
    <dbReference type="NCBI Taxonomy" id="38312"/>
    <lineage>
        <taxon>Bacteria</taxon>
        <taxon>Bacillati</taxon>
        <taxon>Actinomycetota</taxon>
        <taxon>Actinomycetes</taxon>
        <taxon>Mycobacteriales</taxon>
        <taxon>Nocardiaceae</taxon>
        <taxon>Rhodococcus</taxon>
    </lineage>
</organism>
<feature type="domain" description="N-acetyltransferase" evidence="1">
    <location>
        <begin position="3"/>
        <end position="207"/>
    </location>
</feature>
<dbReference type="InterPro" id="IPR016181">
    <property type="entry name" value="Acyl_CoA_acyltransferase"/>
</dbReference>
<dbReference type="InterPro" id="IPR000182">
    <property type="entry name" value="GNAT_dom"/>
</dbReference>
<evidence type="ECO:0000313" key="2">
    <source>
        <dbReference type="EMBL" id="TXG91562.1"/>
    </source>
</evidence>
<dbReference type="EMBL" id="QRCM01000001">
    <property type="protein sequence ID" value="TXG91562.1"/>
    <property type="molecule type" value="Genomic_DNA"/>
</dbReference>
<sequence length="207" mass="22236">MPPLIRSARADEVPAVAGLLAEAFESDPVMAAMLPDSGTRDRRLTRLFATEIGVHHLPGGAVDVAVGEDGVMGGAAVWDPPGRWHQGIGTQLRMLPGLVRALGPRALAGARMSQAFERAHPTTPHWFLSAIGTGRSARGGGFGSALLRSRLEVVDRDAMPAYLESSNVANISYYERFGFEAYDEIELVPARGDAEAVVAYAMWRDPR</sequence>
<evidence type="ECO:0000313" key="3">
    <source>
        <dbReference type="Proteomes" id="UP000471120"/>
    </source>
</evidence>
<dbReference type="SUPFAM" id="SSF55729">
    <property type="entry name" value="Acyl-CoA N-acyltransferases (Nat)"/>
    <property type="match status" value="1"/>
</dbReference>
<dbReference type="PROSITE" id="PS51186">
    <property type="entry name" value="GNAT"/>
    <property type="match status" value="1"/>
</dbReference>
<accession>A0A6P2CGR2</accession>
<proteinExistence type="predicted"/>
<reference evidence="2 3" key="1">
    <citation type="submission" date="2018-07" db="EMBL/GenBank/DDBJ databases">
        <title>Genome sequence of Rhodococcus rhodnii ATCC 35071 from Rhodnius prolixus.</title>
        <authorList>
            <person name="Patel V."/>
            <person name="Vogel K.J."/>
        </authorList>
    </citation>
    <scope>NUCLEOTIDE SEQUENCE [LARGE SCALE GENOMIC DNA]</scope>
    <source>
        <strain evidence="2 3">ATCC 35071</strain>
    </source>
</reference>
<dbReference type="GO" id="GO:0016747">
    <property type="term" value="F:acyltransferase activity, transferring groups other than amino-acyl groups"/>
    <property type="evidence" value="ECO:0007669"/>
    <property type="project" value="InterPro"/>
</dbReference>
<dbReference type="PANTHER" id="PTHR42791">
    <property type="entry name" value="GNAT FAMILY ACETYLTRANSFERASE"/>
    <property type="match status" value="1"/>
</dbReference>
<dbReference type="PANTHER" id="PTHR42791:SF1">
    <property type="entry name" value="N-ACETYLTRANSFERASE DOMAIN-CONTAINING PROTEIN"/>
    <property type="match status" value="1"/>
</dbReference>
<dbReference type="Pfam" id="PF00583">
    <property type="entry name" value="Acetyltransf_1"/>
    <property type="match status" value="1"/>
</dbReference>
<dbReference type="InterPro" id="IPR052523">
    <property type="entry name" value="Trichothecene_AcTrans"/>
</dbReference>
<dbReference type="Proteomes" id="UP000471120">
    <property type="component" value="Unassembled WGS sequence"/>
</dbReference>
<dbReference type="RefSeq" id="WP_010838298.1">
    <property type="nucleotide sequence ID" value="NZ_QRCM01000001.1"/>
</dbReference>
<evidence type="ECO:0000259" key="1">
    <source>
        <dbReference type="PROSITE" id="PS51186"/>
    </source>
</evidence>
<keyword evidence="2" id="KW-0808">Transferase</keyword>
<gene>
    <name evidence="2" type="ORF">DW322_16830</name>
</gene>
<name>A0A6P2CGR2_9NOCA</name>
<dbReference type="AlphaFoldDB" id="A0A6P2CGR2"/>
<comment type="caution">
    <text evidence="2">The sequence shown here is derived from an EMBL/GenBank/DDBJ whole genome shotgun (WGS) entry which is preliminary data.</text>
</comment>
<dbReference type="Gene3D" id="3.40.630.30">
    <property type="match status" value="1"/>
</dbReference>